<feature type="domain" description="Fido" evidence="1">
    <location>
        <begin position="110"/>
        <end position="269"/>
    </location>
</feature>
<dbReference type="Pfam" id="PF02661">
    <property type="entry name" value="Fic"/>
    <property type="match status" value="1"/>
</dbReference>
<protein>
    <submittedName>
        <fullName evidence="2">Fic family protein</fullName>
    </submittedName>
</protein>
<comment type="caution">
    <text evidence="2">The sequence shown here is derived from an EMBL/GenBank/DDBJ whole genome shotgun (WGS) entry which is preliminary data.</text>
</comment>
<reference evidence="2" key="1">
    <citation type="submission" date="2020-10" db="EMBL/GenBank/DDBJ databases">
        <authorList>
            <person name="Gilroy R."/>
        </authorList>
    </citation>
    <scope>NUCLEOTIDE SEQUENCE</scope>
    <source>
        <strain evidence="2">CHK184-20233</strain>
    </source>
</reference>
<dbReference type="Gene3D" id="1.10.3290.10">
    <property type="entry name" value="Fido-like domain"/>
    <property type="match status" value="1"/>
</dbReference>
<evidence type="ECO:0000259" key="1">
    <source>
        <dbReference type="PROSITE" id="PS51459"/>
    </source>
</evidence>
<accession>A0A9D1J3R6</accession>
<sequence length="295" mass="34520">MLTREEVEKMRKSGEIPTVNLKIFDNIYSLPFSQFVIDHENDTEELYTHYIDDVLDLKDDNLGSYLNAIKSVEIVDNQSLEKEDSFLMSLYMQTGKTNAIDFLINNGVTLNRDAFINAHKLILKGTSSQKFSDKDHRTDNEAFVVRVENGNPKIRYFALPYTDIEEAIKKIMEFYNSDIYDDRIFLKSQIIHGLVAALQLFDDGNTRYARILQNIKLGELTNKKYNYNLQLPALYGTRAYFPHRNKYRELVGNLAINPGYESWDAWFNFNLNRTEDAIFFIDNKLSSYKKMIYKK</sequence>
<dbReference type="EMBL" id="DVHC01000062">
    <property type="protein sequence ID" value="HIR59605.1"/>
    <property type="molecule type" value="Genomic_DNA"/>
</dbReference>
<organism evidence="2 3">
    <name type="scientific">Candidatus Onthousia excrementipullorum</name>
    <dbReference type="NCBI Taxonomy" id="2840884"/>
    <lineage>
        <taxon>Bacteria</taxon>
        <taxon>Bacillati</taxon>
        <taxon>Bacillota</taxon>
        <taxon>Bacilli</taxon>
        <taxon>Candidatus Onthousia</taxon>
    </lineage>
</organism>
<dbReference type="PROSITE" id="PS51459">
    <property type="entry name" value="FIDO"/>
    <property type="match status" value="1"/>
</dbReference>
<dbReference type="AlphaFoldDB" id="A0A9D1J3R6"/>
<dbReference type="Proteomes" id="UP000824232">
    <property type="component" value="Unassembled WGS sequence"/>
</dbReference>
<evidence type="ECO:0000313" key="2">
    <source>
        <dbReference type="EMBL" id="HIR59605.1"/>
    </source>
</evidence>
<dbReference type="SUPFAM" id="SSF140931">
    <property type="entry name" value="Fic-like"/>
    <property type="match status" value="1"/>
</dbReference>
<reference evidence="2" key="2">
    <citation type="journal article" date="2021" name="PeerJ">
        <title>Extensive microbial diversity within the chicken gut microbiome revealed by metagenomics and culture.</title>
        <authorList>
            <person name="Gilroy R."/>
            <person name="Ravi A."/>
            <person name="Getino M."/>
            <person name="Pursley I."/>
            <person name="Horton D.L."/>
            <person name="Alikhan N.F."/>
            <person name="Baker D."/>
            <person name="Gharbi K."/>
            <person name="Hall N."/>
            <person name="Watson M."/>
            <person name="Adriaenssens E.M."/>
            <person name="Foster-Nyarko E."/>
            <person name="Jarju S."/>
            <person name="Secka A."/>
            <person name="Antonio M."/>
            <person name="Oren A."/>
            <person name="Chaudhuri R.R."/>
            <person name="La Ragione R."/>
            <person name="Hildebrand F."/>
            <person name="Pallen M.J."/>
        </authorList>
    </citation>
    <scope>NUCLEOTIDE SEQUENCE</scope>
    <source>
        <strain evidence="2">CHK184-20233</strain>
    </source>
</reference>
<evidence type="ECO:0000313" key="3">
    <source>
        <dbReference type="Proteomes" id="UP000824232"/>
    </source>
</evidence>
<proteinExistence type="predicted"/>
<name>A0A9D1J3R6_9FIRM</name>
<dbReference type="InterPro" id="IPR003812">
    <property type="entry name" value="Fido"/>
</dbReference>
<dbReference type="InterPro" id="IPR036597">
    <property type="entry name" value="Fido-like_dom_sf"/>
</dbReference>
<gene>
    <name evidence="2" type="ORF">IAB38_06095</name>
</gene>